<gene>
    <name evidence="1" type="ORF">EZS28_046420</name>
</gene>
<dbReference type="AlphaFoldDB" id="A0A5J4TJZ8"/>
<sequence length="73" mass="8211">SLGYTKVQVTSFGIAGGVGEEDDRNVKLAVQQIIDLFETLRYGKSFLKNSKKKGAWKKLIRIQYLMITKSIST</sequence>
<organism evidence="1 2">
    <name type="scientific">Streblomastix strix</name>
    <dbReference type="NCBI Taxonomy" id="222440"/>
    <lineage>
        <taxon>Eukaryota</taxon>
        <taxon>Metamonada</taxon>
        <taxon>Preaxostyla</taxon>
        <taxon>Oxymonadida</taxon>
        <taxon>Streblomastigidae</taxon>
        <taxon>Streblomastix</taxon>
    </lineage>
</organism>
<dbReference type="Proteomes" id="UP000324800">
    <property type="component" value="Unassembled WGS sequence"/>
</dbReference>
<comment type="caution">
    <text evidence="1">The sequence shown here is derived from an EMBL/GenBank/DDBJ whole genome shotgun (WGS) entry which is preliminary data.</text>
</comment>
<dbReference type="EMBL" id="SNRW01030433">
    <property type="protein sequence ID" value="KAA6358053.1"/>
    <property type="molecule type" value="Genomic_DNA"/>
</dbReference>
<name>A0A5J4TJZ8_9EUKA</name>
<proteinExistence type="predicted"/>
<protein>
    <submittedName>
        <fullName evidence="1">Uncharacterized protein</fullName>
    </submittedName>
</protein>
<evidence type="ECO:0000313" key="1">
    <source>
        <dbReference type="EMBL" id="KAA6358053.1"/>
    </source>
</evidence>
<accession>A0A5J4TJZ8</accession>
<feature type="non-terminal residue" evidence="1">
    <location>
        <position position="1"/>
    </location>
</feature>
<evidence type="ECO:0000313" key="2">
    <source>
        <dbReference type="Proteomes" id="UP000324800"/>
    </source>
</evidence>
<reference evidence="1 2" key="1">
    <citation type="submission" date="2019-03" db="EMBL/GenBank/DDBJ databases">
        <title>Single cell metagenomics reveals metabolic interactions within the superorganism composed of flagellate Streblomastix strix and complex community of Bacteroidetes bacteria on its surface.</title>
        <authorList>
            <person name="Treitli S.C."/>
            <person name="Kolisko M."/>
            <person name="Husnik F."/>
            <person name="Keeling P."/>
            <person name="Hampl V."/>
        </authorList>
    </citation>
    <scope>NUCLEOTIDE SEQUENCE [LARGE SCALE GENOMIC DNA]</scope>
    <source>
        <strain evidence="1">ST1C</strain>
    </source>
</reference>